<protein>
    <recommendedName>
        <fullName evidence="2">SnoaL-like domain-containing protein</fullName>
    </recommendedName>
</protein>
<feature type="domain" description="SnoaL-like" evidence="2">
    <location>
        <begin position="63"/>
        <end position="118"/>
    </location>
</feature>
<gene>
    <name evidence="3" type="ORF">JMJ35_000936</name>
</gene>
<dbReference type="Pfam" id="PF13577">
    <property type="entry name" value="SnoaL_4"/>
    <property type="match status" value="1"/>
</dbReference>
<dbReference type="Gene3D" id="3.10.450.50">
    <property type="match status" value="1"/>
</dbReference>
<evidence type="ECO:0000259" key="2">
    <source>
        <dbReference type="Pfam" id="PF13577"/>
    </source>
</evidence>
<accession>A0AA39R7M1</accession>
<keyword evidence="1" id="KW-0732">Signal</keyword>
<keyword evidence="4" id="KW-1185">Reference proteome</keyword>
<dbReference type="SUPFAM" id="SSF54427">
    <property type="entry name" value="NTF2-like"/>
    <property type="match status" value="1"/>
</dbReference>
<comment type="caution">
    <text evidence="3">The sequence shown here is derived from an EMBL/GenBank/DDBJ whole genome shotgun (WGS) entry which is preliminary data.</text>
</comment>
<reference evidence="3" key="1">
    <citation type="submission" date="2023-03" db="EMBL/GenBank/DDBJ databases">
        <title>Complete genome of Cladonia borealis.</title>
        <authorList>
            <person name="Park H."/>
        </authorList>
    </citation>
    <scope>NUCLEOTIDE SEQUENCE</scope>
    <source>
        <strain evidence="3">ANT050790</strain>
    </source>
</reference>
<name>A0AA39R7M1_9LECA</name>
<dbReference type="InterPro" id="IPR037401">
    <property type="entry name" value="SnoaL-like"/>
</dbReference>
<dbReference type="AlphaFoldDB" id="A0AA39R7M1"/>
<sequence>MLSSPKPQPMLISILLLSLIMPLTTLAAIAESSLATTPTTIPLFSLPTAFPNSLTPQNPALDLQIRNTLSHYPLAIDGKNFPALSLVFTQDVVANYSAPLGVLTGLASVISTLEANLGCGGGGENCDLFNCDAFWGGEYYGEVVYAYAQYQDDWVQICCPEEWRIKARTEVYMGPLLGNLSIFT</sequence>
<evidence type="ECO:0000256" key="1">
    <source>
        <dbReference type="SAM" id="SignalP"/>
    </source>
</evidence>
<dbReference type="InterPro" id="IPR032710">
    <property type="entry name" value="NTF2-like_dom_sf"/>
</dbReference>
<feature type="signal peptide" evidence="1">
    <location>
        <begin position="1"/>
        <end position="27"/>
    </location>
</feature>
<feature type="chain" id="PRO_5041324166" description="SnoaL-like domain-containing protein" evidence="1">
    <location>
        <begin position="28"/>
        <end position="184"/>
    </location>
</feature>
<dbReference type="Proteomes" id="UP001166286">
    <property type="component" value="Unassembled WGS sequence"/>
</dbReference>
<proteinExistence type="predicted"/>
<evidence type="ECO:0000313" key="3">
    <source>
        <dbReference type="EMBL" id="KAK0516333.1"/>
    </source>
</evidence>
<organism evidence="3 4">
    <name type="scientific">Cladonia borealis</name>
    <dbReference type="NCBI Taxonomy" id="184061"/>
    <lineage>
        <taxon>Eukaryota</taxon>
        <taxon>Fungi</taxon>
        <taxon>Dikarya</taxon>
        <taxon>Ascomycota</taxon>
        <taxon>Pezizomycotina</taxon>
        <taxon>Lecanoromycetes</taxon>
        <taxon>OSLEUM clade</taxon>
        <taxon>Lecanoromycetidae</taxon>
        <taxon>Lecanorales</taxon>
        <taxon>Lecanorineae</taxon>
        <taxon>Cladoniaceae</taxon>
        <taxon>Cladonia</taxon>
    </lineage>
</organism>
<evidence type="ECO:0000313" key="4">
    <source>
        <dbReference type="Proteomes" id="UP001166286"/>
    </source>
</evidence>
<dbReference type="EMBL" id="JAFEKC020000002">
    <property type="protein sequence ID" value="KAK0516333.1"/>
    <property type="molecule type" value="Genomic_DNA"/>
</dbReference>